<feature type="signal peptide" evidence="1">
    <location>
        <begin position="1"/>
        <end position="18"/>
    </location>
</feature>
<dbReference type="PROSITE" id="PS51257">
    <property type="entry name" value="PROKAR_LIPOPROTEIN"/>
    <property type="match status" value="1"/>
</dbReference>
<dbReference type="RefSeq" id="WP_231290737.1">
    <property type="nucleotide sequence ID" value="NZ_CAEG01000005.1"/>
</dbReference>
<feature type="chain" id="PRO_5010318204" evidence="1">
    <location>
        <begin position="19"/>
        <end position="555"/>
    </location>
</feature>
<dbReference type="EMBL" id="FNRI01000005">
    <property type="protein sequence ID" value="SEA65026.1"/>
    <property type="molecule type" value="Genomic_DNA"/>
</dbReference>
<organism evidence="2 3">
    <name type="scientific">Alistipes timonensis JC136</name>
    <dbReference type="NCBI Taxonomy" id="1033731"/>
    <lineage>
        <taxon>Bacteria</taxon>
        <taxon>Pseudomonadati</taxon>
        <taxon>Bacteroidota</taxon>
        <taxon>Bacteroidia</taxon>
        <taxon>Bacteroidales</taxon>
        <taxon>Rikenellaceae</taxon>
        <taxon>Alistipes</taxon>
    </lineage>
</organism>
<name>A0A1H4CXQ8_9BACT</name>
<dbReference type="Proteomes" id="UP000183253">
    <property type="component" value="Unassembled WGS sequence"/>
</dbReference>
<proteinExistence type="predicted"/>
<evidence type="ECO:0000313" key="3">
    <source>
        <dbReference type="Proteomes" id="UP000183253"/>
    </source>
</evidence>
<protein>
    <submittedName>
        <fullName evidence="2">PKD-like family protein</fullName>
    </submittedName>
</protein>
<sequence length="555" mass="60310">MKSFGIYLAALFAGAALATGCYEDKGNYDYTTTGDDIVVYRLDTMKSVRLSWSYDEEIVIEPGYRIVHDRVSEGSLRYEWNIDGETVSTERILSIDPLSVGRHSGSFTVLDADRQVRYSTIFTLTVTSSFAEGWFILSDDGGKSLLSYVNLVDASTPGELVRDVYGEVNEGELGSDPRRVRLVAYDGQNVAYEWEVLQGSGSVSLDQATLTKTIDIDTEFVGGQAPEGFVPVDGFQRDGGSIVLSEDGKVYQRDFSFYNDFPVAHSGKYGTTPVYFDGGMEIALMNGFDHFTNKSYGHIPYALLYDRLNNRLLSVYGFNVKGNASSKFGVFRALKVPEAASVKPGDTDPESGLVFPDVAGLGDYTVQAMGARVAYATVGVATTSTNYLLLRSKTDGKYYLLSFDYKMNSESSVNIALNNFRAFPETPGFGPESLFEVCIGGSETIFYTAGTNNGTLYAYDILSGASAPVYTAPSQITALRPGVVSVPSQFAAYAKTVYLDRMLLGTASGTLALLDISEAKISEGAAPELASFSGLGKVVDMDFYVAKNPYCYFGF</sequence>
<keyword evidence="3" id="KW-1185">Reference proteome</keyword>
<dbReference type="AlphaFoldDB" id="A0A1H4CXQ8"/>
<evidence type="ECO:0000313" key="2">
    <source>
        <dbReference type="EMBL" id="SEA65026.1"/>
    </source>
</evidence>
<keyword evidence="1" id="KW-0732">Signal</keyword>
<dbReference type="InterPro" id="IPR032183">
    <property type="entry name" value="PKD-like"/>
</dbReference>
<dbReference type="STRING" id="1033731.SAMN05444145_10555"/>
<dbReference type="Pfam" id="PF16407">
    <property type="entry name" value="PKD_2"/>
    <property type="match status" value="1"/>
</dbReference>
<accession>A0A1H4CXQ8</accession>
<reference evidence="2 3" key="1">
    <citation type="submission" date="2016-10" db="EMBL/GenBank/DDBJ databases">
        <authorList>
            <person name="de Groot N.N."/>
        </authorList>
    </citation>
    <scope>NUCLEOTIDE SEQUENCE [LARGE SCALE GENOMIC DNA]</scope>
    <source>
        <strain evidence="2 3">DSM 25383</strain>
    </source>
</reference>
<evidence type="ECO:0000256" key="1">
    <source>
        <dbReference type="SAM" id="SignalP"/>
    </source>
</evidence>
<gene>
    <name evidence="2" type="ORF">SAMN05444145_10555</name>
</gene>